<dbReference type="InterPro" id="IPR035986">
    <property type="entry name" value="PKD_dom_sf"/>
</dbReference>
<accession>A0ABZ0JYL9</accession>
<organism evidence="2 3">
    <name type="scientific">Shewanella youngdeokensis</name>
    <dbReference type="NCBI Taxonomy" id="2999068"/>
    <lineage>
        <taxon>Bacteria</taxon>
        <taxon>Pseudomonadati</taxon>
        <taxon>Pseudomonadota</taxon>
        <taxon>Gammaproteobacteria</taxon>
        <taxon>Alteromonadales</taxon>
        <taxon>Shewanellaceae</taxon>
        <taxon>Shewanella</taxon>
    </lineage>
</organism>
<evidence type="ECO:0000259" key="1">
    <source>
        <dbReference type="Pfam" id="PF07603"/>
    </source>
</evidence>
<dbReference type="Proteomes" id="UP001529491">
    <property type="component" value="Chromosome"/>
</dbReference>
<feature type="domain" description="Lcl C-terminal" evidence="1">
    <location>
        <begin position="182"/>
        <end position="329"/>
    </location>
</feature>
<dbReference type="RefSeq" id="WP_310472221.1">
    <property type="nucleotide sequence ID" value="NZ_CP136522.1"/>
</dbReference>
<name>A0ABZ0JYL9_9GAMM</name>
<dbReference type="PANTHER" id="PTHR35812:SF1">
    <property type="entry name" value="LIPOPROTEIN"/>
    <property type="match status" value="1"/>
</dbReference>
<dbReference type="Pfam" id="PF22352">
    <property type="entry name" value="K319L-like_PKD"/>
    <property type="match status" value="1"/>
</dbReference>
<dbReference type="EMBL" id="CP136522">
    <property type="protein sequence ID" value="WOT04585.1"/>
    <property type="molecule type" value="Genomic_DNA"/>
</dbReference>
<keyword evidence="3" id="KW-1185">Reference proteome</keyword>
<evidence type="ECO:0000313" key="2">
    <source>
        <dbReference type="EMBL" id="WOT04585.1"/>
    </source>
</evidence>
<dbReference type="Pfam" id="PF07603">
    <property type="entry name" value="Lcl_C"/>
    <property type="match status" value="2"/>
</dbReference>
<dbReference type="InterPro" id="IPR013783">
    <property type="entry name" value="Ig-like_fold"/>
</dbReference>
<dbReference type="PANTHER" id="PTHR35812">
    <property type="entry name" value="LIPOPROTEIN"/>
    <property type="match status" value="1"/>
</dbReference>
<evidence type="ECO:0000313" key="3">
    <source>
        <dbReference type="Proteomes" id="UP001529491"/>
    </source>
</evidence>
<sequence>MSINVSDKKFPSIILCCSLSLLGCGSGDSDPATDDTPTNSIPIANAGDDQVVTTGALVTLNASDSYDADGDTLTYTWAIISAPSSISLSDATSATPSFTPDTDGDYVISLTVNDGIDNSETDQVTISSSLTNEANSYAIVDTHQSTCYNSSTGNAQACDGSGYDADVTGNQPSYTLSSDGDTVTDNVTGLVWLQSSDLNADGVLDFDDKLYQTEAVTYCDTLSSAGRDDWRLPSIKEAYSLILFSGKDASNYQGTDTSELVPFIDPVFDWAFGDLDSGIDRIIDGQYASTTLYVSTTMHGDSTMFGVNYVDGRIKGYPTDTKQYYVRCVAGNTDYGINQFVDNYDQTISDNATGLMWQQNDTESSDWDDAVQQCQAATTAEHSDWRLPNAKELQSLVDYSISPDTHNQAAINSLFNSSSLQNEAGVTDWGYYWSSTTHVDNDDDGSNAAYVSFGRALGYMQDTILDVHGAGSQRSNDKLNVANEAGAQLASTSNGQFYYKGPQGDILRSNNKIRCVRDLESTASVLD</sequence>
<dbReference type="SUPFAM" id="SSF49299">
    <property type="entry name" value="PKD domain"/>
    <property type="match status" value="1"/>
</dbReference>
<dbReference type="InterPro" id="IPR011460">
    <property type="entry name" value="Lcl_C"/>
</dbReference>
<gene>
    <name evidence="2" type="ORF">RGE70_14820</name>
</gene>
<protein>
    <submittedName>
        <fullName evidence="2">DUF1566 domain-containing protein</fullName>
    </submittedName>
</protein>
<feature type="domain" description="Lcl C-terminal" evidence="1">
    <location>
        <begin position="346"/>
        <end position="455"/>
    </location>
</feature>
<dbReference type="Gene3D" id="2.60.40.10">
    <property type="entry name" value="Immunoglobulins"/>
    <property type="match status" value="1"/>
</dbReference>
<dbReference type="CDD" id="cd00146">
    <property type="entry name" value="PKD"/>
    <property type="match status" value="1"/>
</dbReference>
<proteinExistence type="predicted"/>
<reference evidence="2 3" key="1">
    <citation type="submission" date="2023-10" db="EMBL/GenBank/DDBJ databases">
        <title>Complete genome sequence of Shewanella sp. DAU334.</title>
        <authorList>
            <person name="Lee Y.-S."/>
            <person name="Jeong H.-R."/>
            <person name="Hwang E.-J."/>
            <person name="Choi Y.-L."/>
            <person name="Kim G.-D."/>
        </authorList>
    </citation>
    <scope>NUCLEOTIDE SEQUENCE [LARGE SCALE GENOMIC DNA]</scope>
    <source>
        <strain evidence="2 3">DAU334</strain>
    </source>
</reference>